<dbReference type="AlphaFoldDB" id="A0A9P6VG07"/>
<dbReference type="OrthoDB" id="2309723at2759"/>
<dbReference type="PANTHER" id="PTHR44051:SF9">
    <property type="entry name" value="GLUTATHIONE S-TRANSFERASE 1"/>
    <property type="match status" value="1"/>
</dbReference>
<feature type="domain" description="GST C-terminal" evidence="3">
    <location>
        <begin position="120"/>
        <end position="254"/>
    </location>
</feature>
<organism evidence="4 5">
    <name type="scientific">Hyphodiscus hymeniophilus</name>
    <dbReference type="NCBI Taxonomy" id="353542"/>
    <lineage>
        <taxon>Eukaryota</taxon>
        <taxon>Fungi</taxon>
        <taxon>Dikarya</taxon>
        <taxon>Ascomycota</taxon>
        <taxon>Pezizomycotina</taxon>
        <taxon>Leotiomycetes</taxon>
        <taxon>Helotiales</taxon>
        <taxon>Hyphodiscaceae</taxon>
        <taxon>Hyphodiscus</taxon>
    </lineage>
</organism>
<dbReference type="Proteomes" id="UP000785200">
    <property type="component" value="Unassembled WGS sequence"/>
</dbReference>
<keyword evidence="5" id="KW-1185">Reference proteome</keyword>
<dbReference type="PANTHER" id="PTHR44051">
    <property type="entry name" value="GLUTATHIONE S-TRANSFERASE-RELATED"/>
    <property type="match status" value="1"/>
</dbReference>
<dbReference type="PROSITE" id="PS50404">
    <property type="entry name" value="GST_NTER"/>
    <property type="match status" value="1"/>
</dbReference>
<protein>
    <submittedName>
        <fullName evidence="4">Gst3</fullName>
    </submittedName>
</protein>
<dbReference type="InterPro" id="IPR010987">
    <property type="entry name" value="Glutathione-S-Trfase_C-like"/>
</dbReference>
<reference evidence="4" key="1">
    <citation type="submission" date="2019-07" db="EMBL/GenBank/DDBJ databases">
        <title>Hyphodiscus hymeniophilus genome sequencing and assembly.</title>
        <authorList>
            <person name="Kramer G."/>
            <person name="Nodwell J."/>
        </authorList>
    </citation>
    <scope>NUCLEOTIDE SEQUENCE</scope>
    <source>
        <strain evidence="4">ATCC 34498</strain>
    </source>
</reference>
<comment type="caution">
    <text evidence="4">The sequence shown here is derived from an EMBL/GenBank/DDBJ whole genome shotgun (WGS) entry which is preliminary data.</text>
</comment>
<dbReference type="InterPro" id="IPR036249">
    <property type="entry name" value="Thioredoxin-like_sf"/>
</dbReference>
<sequence>MADNKPTFHHMNVSLRPYSTLTSLRTNSSNQSSQSQRILWLLEELGIEYNLVLHYRNPPNHPKAPFRSPPSLIETGPYGKAPLLITGDKDGKRYIPESSAIATYLIRTFDTTDKFGLKNGDWVRDEVITSLSQTNLNRGIGMLLMLDFGAIRNGQRPMGKRFDGPEQRAQLADLERELVEGPKGGFFMGEHPGRADIMLEYPISSIKHRNWVDLPKEFPKLNEWLQRVYDRPAFKRSLEKGNGYDMSCFPKTPRL</sequence>
<comment type="similarity">
    <text evidence="1">Belongs to the GST superfamily.</text>
</comment>
<dbReference type="Gene3D" id="1.20.1050.10">
    <property type="match status" value="1"/>
</dbReference>
<evidence type="ECO:0000313" key="4">
    <source>
        <dbReference type="EMBL" id="KAG0647276.1"/>
    </source>
</evidence>
<dbReference type="Pfam" id="PF13409">
    <property type="entry name" value="GST_N_2"/>
    <property type="match status" value="1"/>
</dbReference>
<dbReference type="Gene3D" id="3.40.30.10">
    <property type="entry name" value="Glutaredoxin"/>
    <property type="match status" value="1"/>
</dbReference>
<evidence type="ECO:0000259" key="3">
    <source>
        <dbReference type="PROSITE" id="PS50405"/>
    </source>
</evidence>
<dbReference type="SUPFAM" id="SSF52833">
    <property type="entry name" value="Thioredoxin-like"/>
    <property type="match status" value="1"/>
</dbReference>
<dbReference type="InterPro" id="IPR036282">
    <property type="entry name" value="Glutathione-S-Trfase_C_sf"/>
</dbReference>
<evidence type="ECO:0000313" key="5">
    <source>
        <dbReference type="Proteomes" id="UP000785200"/>
    </source>
</evidence>
<feature type="domain" description="GST N-terminal" evidence="2">
    <location>
        <begin position="22"/>
        <end position="113"/>
    </location>
</feature>
<dbReference type="PROSITE" id="PS50405">
    <property type="entry name" value="GST_CTER"/>
    <property type="match status" value="1"/>
</dbReference>
<evidence type="ECO:0000259" key="2">
    <source>
        <dbReference type="PROSITE" id="PS50404"/>
    </source>
</evidence>
<dbReference type="EMBL" id="VNKQ01000013">
    <property type="protein sequence ID" value="KAG0647276.1"/>
    <property type="molecule type" value="Genomic_DNA"/>
</dbReference>
<name>A0A9P6VG07_9HELO</name>
<gene>
    <name evidence="4" type="ORF">D0Z07_7051</name>
</gene>
<dbReference type="SUPFAM" id="SSF47616">
    <property type="entry name" value="GST C-terminal domain-like"/>
    <property type="match status" value="1"/>
</dbReference>
<evidence type="ECO:0000256" key="1">
    <source>
        <dbReference type="ARBA" id="ARBA00007409"/>
    </source>
</evidence>
<proteinExistence type="inferred from homology"/>
<dbReference type="Pfam" id="PF14497">
    <property type="entry name" value="GST_C_3"/>
    <property type="match status" value="1"/>
</dbReference>
<accession>A0A9P6VG07</accession>
<dbReference type="InterPro" id="IPR004045">
    <property type="entry name" value="Glutathione_S-Trfase_N"/>
</dbReference>
<dbReference type="InterPro" id="IPR004046">
    <property type="entry name" value="GST_C"/>
</dbReference>